<dbReference type="AlphaFoldDB" id="A0A166WBX9"/>
<dbReference type="PANTHER" id="PTHR12658:SF0">
    <property type="entry name" value="TUBULIN-SPECIFIC CHAPERONE D"/>
    <property type="match status" value="1"/>
</dbReference>
<dbReference type="InterPro" id="IPR022577">
    <property type="entry name" value="TBCD_C"/>
</dbReference>
<organism evidence="5 6">
    <name type="scientific">Athelia psychrophila</name>
    <dbReference type="NCBI Taxonomy" id="1759441"/>
    <lineage>
        <taxon>Eukaryota</taxon>
        <taxon>Fungi</taxon>
        <taxon>Dikarya</taxon>
        <taxon>Basidiomycota</taxon>
        <taxon>Agaricomycotina</taxon>
        <taxon>Agaricomycetes</taxon>
        <taxon>Agaricomycetidae</taxon>
        <taxon>Atheliales</taxon>
        <taxon>Atheliaceae</taxon>
        <taxon>Athelia</taxon>
    </lineage>
</organism>
<feature type="domain" description="Tubulin-folding cofactor D ARM repeats" evidence="4">
    <location>
        <begin position="327"/>
        <end position="522"/>
    </location>
</feature>
<dbReference type="Pfam" id="PF12612">
    <property type="entry name" value="TFCD_C"/>
    <property type="match status" value="1"/>
</dbReference>
<dbReference type="PANTHER" id="PTHR12658">
    <property type="entry name" value="BETA-TUBULIN COFACTOR D"/>
    <property type="match status" value="1"/>
</dbReference>
<dbReference type="InterPro" id="IPR016024">
    <property type="entry name" value="ARM-type_fold"/>
</dbReference>
<keyword evidence="6" id="KW-1185">Reference proteome</keyword>
<dbReference type="InterPro" id="IPR011989">
    <property type="entry name" value="ARM-like"/>
</dbReference>
<dbReference type="STRING" id="436010.A0A166WBX9"/>
<dbReference type="Pfam" id="PF23579">
    <property type="entry name" value="ARM_TBCD"/>
    <property type="match status" value="1"/>
</dbReference>
<gene>
    <name evidence="5" type="ORF">FIBSPDRAFT_1036137</name>
</gene>
<dbReference type="GO" id="GO:0000226">
    <property type="term" value="P:microtubule cytoskeleton organization"/>
    <property type="evidence" value="ECO:0007669"/>
    <property type="project" value="TreeGrafter"/>
</dbReference>
<dbReference type="GO" id="GO:0007023">
    <property type="term" value="P:post-chaperonin tubulin folding pathway"/>
    <property type="evidence" value="ECO:0007669"/>
    <property type="project" value="InterPro"/>
</dbReference>
<evidence type="ECO:0000313" key="6">
    <source>
        <dbReference type="Proteomes" id="UP000076532"/>
    </source>
</evidence>
<evidence type="ECO:0000256" key="1">
    <source>
        <dbReference type="ARBA" id="ARBA00023186"/>
    </source>
</evidence>
<proteinExistence type="predicted"/>
<dbReference type="GO" id="GO:0007021">
    <property type="term" value="P:tubulin complex assembly"/>
    <property type="evidence" value="ECO:0007669"/>
    <property type="project" value="InterPro"/>
</dbReference>
<dbReference type="Gene3D" id="1.25.10.10">
    <property type="entry name" value="Leucine-rich Repeat Variant"/>
    <property type="match status" value="2"/>
</dbReference>
<dbReference type="EMBL" id="KV417482">
    <property type="protein sequence ID" value="KZP33599.1"/>
    <property type="molecule type" value="Genomic_DNA"/>
</dbReference>
<accession>A0A166WBX9</accession>
<dbReference type="InterPro" id="IPR058033">
    <property type="entry name" value="ARM_TBCD_2nd"/>
</dbReference>
<dbReference type="InterPro" id="IPR021133">
    <property type="entry name" value="HEAT_type_2"/>
</dbReference>
<dbReference type="OrthoDB" id="1735853at2759"/>
<dbReference type="PROSITE" id="PS50077">
    <property type="entry name" value="HEAT_REPEAT"/>
    <property type="match status" value="1"/>
</dbReference>
<dbReference type="GO" id="GO:0048487">
    <property type="term" value="F:beta-tubulin binding"/>
    <property type="evidence" value="ECO:0007669"/>
    <property type="project" value="InterPro"/>
</dbReference>
<dbReference type="GO" id="GO:0005096">
    <property type="term" value="F:GTPase activator activity"/>
    <property type="evidence" value="ECO:0007669"/>
    <property type="project" value="InterPro"/>
</dbReference>
<protein>
    <submittedName>
        <fullName evidence="5">TBCD protein</fullName>
    </submittedName>
</protein>
<evidence type="ECO:0000256" key="2">
    <source>
        <dbReference type="PROSITE-ProRule" id="PRU00103"/>
    </source>
</evidence>
<feature type="repeat" description="HEAT" evidence="2">
    <location>
        <begin position="343"/>
        <end position="380"/>
    </location>
</feature>
<name>A0A166WBX9_9AGAM</name>
<sequence length="1162" mass="128399">MASVQDEILERKQFASFGKFDEFSKLQTTFLGVDLAREPTDDEEGEEGQRFTKLSLILDEYQEQSYLLDPFLEQLVAPVVECLKNHVIVSQSATQMGSVPRIGRLSALLYQYIKCRGYKTIIRFFPHEVADMAILLEYMAKTDGPYQNMPRWSLRYVILLWLSLVCMIPFDLEQFDEPDKAGGTAEAVESLAKQGLGNAGLEREGSALVLSRFYMRKDTRIQFHRFLTWSHSALRGSPELFMSLGIIQVLCELLKSAPIEHIHSKIQEFLAIGNAIGQCSGLEGNTIARKMKLKLLSRLALRLLPSRSRVSRKGLVMAGGISSGGFEKSEQSDIEVPEEVETVLEELLKGLQDRDTIVRWSAAKGLARVSERLPVDFADQVFENIVGLFAIHSPAAASLYDLPSIAERPWHGACLGSAEMARRGLVSDANLSGLIGWLSKALYFDIRKGAHSIGSNVRDAAAYALWSLARAQDPSSLKPHVTGLAQILAAVSLYDREIHIRRAASAAFQEHVGRMGLFPHGIDVLRKTDFYAVSVKRNSFMVAAPQVAEHAEYRAFLLNYLLTITLRHWDVSMRQLGAQSLRALCEIDLDVLGIECANRAAGLFHSLDVSDVHGGLLALAAISAAFRASGNPAAEQRNHEIFEMLFKIPNEVITEPRNDLVTAAACELIASSILSIDIRLGHESEAPRWKTIVDAGLRHRNLEVQEAAARSMASVSKLVDCSLIVDRFIREFRSGAPPMQQSLPQLIGALDYDAYPHSILNAAQCLLESVDPSSSNRMTSIEARVNCFEAMPRMLRTTLPRLSDHLSPSVVCKLFDALLGGLEDYTLDQRGDVGSWVRMACIKGLTAFSEMLFLHPASANRLPEYLPANKYHAAICGILKQGVERLDVVRQVAGQNMSILLQMPPPSLPNSDLWNIDGAALMKDLFLSDPESDGWKDSFWLFPKAVRLLEVRRYRQFIISGLIASVGTKTDSTRVPVSSSLVTYAKSLPIQDPSNSSYDLVSLIEDVLQHAKSNLKSNAVVVPVLLTFNILIEGEAMDRVLELPRGVTGLKDLIQLATRNLARLKSVERVLEFMKLVINLLPFSQLSPICLAHLSLFLGHAIGKVRSDAAEHLYMVIQGKDFEMDTDVAEDILLETEWSSIDVAAATVAANSVVGALNSPGD</sequence>
<feature type="domain" description="Tubulin-folding cofactor D C-terminal" evidence="3">
    <location>
        <begin position="872"/>
        <end position="1069"/>
    </location>
</feature>
<keyword evidence="1" id="KW-0143">Chaperone</keyword>
<evidence type="ECO:0000259" key="3">
    <source>
        <dbReference type="Pfam" id="PF12612"/>
    </source>
</evidence>
<evidence type="ECO:0000313" key="5">
    <source>
        <dbReference type="EMBL" id="KZP33599.1"/>
    </source>
</evidence>
<reference evidence="5 6" key="1">
    <citation type="journal article" date="2016" name="Mol. Biol. Evol.">
        <title>Comparative Genomics of Early-Diverging Mushroom-Forming Fungi Provides Insights into the Origins of Lignocellulose Decay Capabilities.</title>
        <authorList>
            <person name="Nagy L.G."/>
            <person name="Riley R."/>
            <person name="Tritt A."/>
            <person name="Adam C."/>
            <person name="Daum C."/>
            <person name="Floudas D."/>
            <person name="Sun H."/>
            <person name="Yadav J.S."/>
            <person name="Pangilinan J."/>
            <person name="Larsson K.H."/>
            <person name="Matsuura K."/>
            <person name="Barry K."/>
            <person name="Labutti K."/>
            <person name="Kuo R."/>
            <person name="Ohm R.A."/>
            <person name="Bhattacharya S.S."/>
            <person name="Shirouzu T."/>
            <person name="Yoshinaga Y."/>
            <person name="Martin F.M."/>
            <person name="Grigoriev I.V."/>
            <person name="Hibbett D.S."/>
        </authorList>
    </citation>
    <scope>NUCLEOTIDE SEQUENCE [LARGE SCALE GENOMIC DNA]</scope>
    <source>
        <strain evidence="5 6">CBS 109695</strain>
    </source>
</reference>
<evidence type="ECO:0000259" key="4">
    <source>
        <dbReference type="Pfam" id="PF25767"/>
    </source>
</evidence>
<dbReference type="SUPFAM" id="SSF48371">
    <property type="entry name" value="ARM repeat"/>
    <property type="match status" value="1"/>
</dbReference>
<dbReference type="Pfam" id="PF25767">
    <property type="entry name" value="ARM_TBCD_2nd"/>
    <property type="match status" value="1"/>
</dbReference>
<dbReference type="InterPro" id="IPR033162">
    <property type="entry name" value="TBCD"/>
</dbReference>
<dbReference type="Proteomes" id="UP000076532">
    <property type="component" value="Unassembled WGS sequence"/>
</dbReference>